<protein>
    <recommendedName>
        <fullName evidence="2">SpoVT-AbrB domain-containing protein</fullName>
    </recommendedName>
</protein>
<accession>X1JWP9</accession>
<organism evidence="1">
    <name type="scientific">marine sediment metagenome</name>
    <dbReference type="NCBI Taxonomy" id="412755"/>
    <lineage>
        <taxon>unclassified sequences</taxon>
        <taxon>metagenomes</taxon>
        <taxon>ecological metagenomes</taxon>
    </lineage>
</organism>
<gene>
    <name evidence="1" type="ORF">S03H2_64940</name>
</gene>
<evidence type="ECO:0008006" key="2">
    <source>
        <dbReference type="Google" id="ProtNLM"/>
    </source>
</evidence>
<evidence type="ECO:0000313" key="1">
    <source>
        <dbReference type="EMBL" id="GAH82689.1"/>
    </source>
</evidence>
<reference evidence="1" key="1">
    <citation type="journal article" date="2014" name="Front. Microbiol.">
        <title>High frequency of phylogenetically diverse reductive dehalogenase-homologous genes in deep subseafloor sedimentary metagenomes.</title>
        <authorList>
            <person name="Kawai M."/>
            <person name="Futagami T."/>
            <person name="Toyoda A."/>
            <person name="Takaki Y."/>
            <person name="Nishi S."/>
            <person name="Hori S."/>
            <person name="Arai W."/>
            <person name="Tsubouchi T."/>
            <person name="Morono Y."/>
            <person name="Uchiyama I."/>
            <person name="Ito T."/>
            <person name="Fujiyama A."/>
            <person name="Inagaki F."/>
            <person name="Takami H."/>
        </authorList>
    </citation>
    <scope>NUCLEOTIDE SEQUENCE</scope>
    <source>
        <strain evidence="1">Expedition CK06-06</strain>
    </source>
</reference>
<dbReference type="EMBL" id="BARU01042238">
    <property type="protein sequence ID" value="GAH82689.1"/>
    <property type="molecule type" value="Genomic_DNA"/>
</dbReference>
<comment type="caution">
    <text evidence="1">The sequence shown here is derived from an EMBL/GenBank/DDBJ whole genome shotgun (WGS) entry which is preliminary data.</text>
</comment>
<proteinExistence type="predicted"/>
<name>X1JWP9_9ZZZZ</name>
<dbReference type="AlphaFoldDB" id="X1JWP9"/>
<sequence>MDGEITKYYKYKTSGSGSITIPIALAKSLNWEHKDYINVIFKTIDSHSGLFLFKKEKNKGVD</sequence>